<feature type="domain" description="Ndc10" evidence="2">
    <location>
        <begin position="263"/>
        <end position="356"/>
    </location>
</feature>
<feature type="compositionally biased region" description="Pro residues" evidence="1">
    <location>
        <begin position="157"/>
        <end position="167"/>
    </location>
</feature>
<feature type="region of interest" description="Disordered" evidence="1">
    <location>
        <begin position="1"/>
        <end position="27"/>
    </location>
</feature>
<protein>
    <recommendedName>
        <fullName evidence="2">Ndc10 domain-containing protein</fullName>
    </recommendedName>
</protein>
<dbReference type="Gene3D" id="1.10.443.20">
    <property type="entry name" value="Centromere DNA-binding protein complex CBF3 subunit, domain 2"/>
    <property type="match status" value="1"/>
</dbReference>
<dbReference type="InterPro" id="IPR031872">
    <property type="entry name" value="NDC10_II"/>
</dbReference>
<dbReference type="OrthoDB" id="2649303at2759"/>
<evidence type="ECO:0000313" key="3">
    <source>
        <dbReference type="EMBL" id="CDR87625.1"/>
    </source>
</evidence>
<dbReference type="GO" id="GO:0003677">
    <property type="term" value="F:DNA binding"/>
    <property type="evidence" value="ECO:0007669"/>
    <property type="project" value="InterPro"/>
</dbReference>
<dbReference type="AlphaFoldDB" id="A0A140KMW7"/>
<gene>
    <name evidence="3" type="ORF">SPSC_03458</name>
</gene>
<dbReference type="EMBL" id="LK056667">
    <property type="protein sequence ID" value="CDR87625.1"/>
    <property type="molecule type" value="Genomic_DNA"/>
</dbReference>
<sequence>MARAPRYHPDRPSLLPRTSTASAAGPSQLQAPAPPFCTCSGVFTSPSPRFNISFAGCRCLRTSTSSLDLDFAATSGLDRDFAAMDPRAASRGSPDQHHKGEKRYSVTADKLAIFVLDFVLTKCGRHVRKVRDTSNPTPIVSLDLDALDTSTNNVPAPSSPPTTPPSAPSTVPFPDDSAMDLFPPPEDSTADIRLLDRLQGINNSGHPRGAAVKALLQMAHHFQAKHHKETYQDRGIDTYLEGISDVQQIKNLANDGLARDTFEGVRDRLMVLVSHFGLLCGESARGLEFADLHSIELPESKHSRCVALIAAMRHGKTNQGGRVELAGMLCNKHVEICPLGGLAMHLFCRFQLGSTPPIDKSKKADEQYPNFSSNES</sequence>
<evidence type="ECO:0000256" key="1">
    <source>
        <dbReference type="SAM" id="MobiDB-lite"/>
    </source>
</evidence>
<dbReference type="Pfam" id="PF16787">
    <property type="entry name" value="NDC10_II"/>
    <property type="match status" value="1"/>
</dbReference>
<organism evidence="3">
    <name type="scientific">Sporisorium scitamineum</name>
    <dbReference type="NCBI Taxonomy" id="49012"/>
    <lineage>
        <taxon>Eukaryota</taxon>
        <taxon>Fungi</taxon>
        <taxon>Dikarya</taxon>
        <taxon>Basidiomycota</taxon>
        <taxon>Ustilaginomycotina</taxon>
        <taxon>Ustilaginomycetes</taxon>
        <taxon>Ustilaginales</taxon>
        <taxon>Ustilaginaceae</taxon>
        <taxon>Sporisorium</taxon>
    </lineage>
</organism>
<reference evidence="3" key="1">
    <citation type="submission" date="2014-06" db="EMBL/GenBank/DDBJ databases">
        <authorList>
            <person name="Ju J."/>
            <person name="Zhang J."/>
        </authorList>
    </citation>
    <scope>NUCLEOTIDE SEQUENCE</scope>
    <source>
        <strain evidence="3">SscI8</strain>
    </source>
</reference>
<feature type="region of interest" description="Disordered" evidence="1">
    <location>
        <begin position="146"/>
        <end position="177"/>
    </location>
</feature>
<evidence type="ECO:0000259" key="2">
    <source>
        <dbReference type="Pfam" id="PF16787"/>
    </source>
</evidence>
<accession>A0A140KMW7</accession>
<name>A0A140KMW7_9BASI</name>
<feature type="compositionally biased region" description="Polar residues" evidence="1">
    <location>
        <begin position="16"/>
        <end position="27"/>
    </location>
</feature>
<proteinExistence type="predicted"/>
<dbReference type="InterPro" id="IPR038279">
    <property type="entry name" value="Ndc10_dom2_sf"/>
</dbReference>